<dbReference type="OrthoDB" id="9803231at2"/>
<dbReference type="InterPro" id="IPR051917">
    <property type="entry name" value="Transposase-Integrase"/>
</dbReference>
<name>A0A4R2J6S5_9ACTN</name>
<organism evidence="3 4">
    <name type="scientific">Kribbella antiqua</name>
    <dbReference type="NCBI Taxonomy" id="2512217"/>
    <lineage>
        <taxon>Bacteria</taxon>
        <taxon>Bacillati</taxon>
        <taxon>Actinomycetota</taxon>
        <taxon>Actinomycetes</taxon>
        <taxon>Propionibacteriales</taxon>
        <taxon>Kribbellaceae</taxon>
        <taxon>Kribbella</taxon>
    </lineage>
</organism>
<evidence type="ECO:0000313" key="3">
    <source>
        <dbReference type="EMBL" id="TCO52236.1"/>
    </source>
</evidence>
<dbReference type="InterPro" id="IPR025246">
    <property type="entry name" value="IS30-like_HTH"/>
</dbReference>
<comment type="caution">
    <text evidence="3">The sequence shown here is derived from an EMBL/GenBank/DDBJ whole genome shotgun (WGS) entry which is preliminary data.</text>
</comment>
<protein>
    <submittedName>
        <fullName evidence="3">Helix-turn-helix protein</fullName>
    </submittedName>
</protein>
<dbReference type="PANTHER" id="PTHR10948:SF23">
    <property type="entry name" value="TRANSPOSASE INSI FOR INSERTION SEQUENCE ELEMENT IS30A-RELATED"/>
    <property type="match status" value="1"/>
</dbReference>
<evidence type="ECO:0000313" key="4">
    <source>
        <dbReference type="Proteomes" id="UP000295573"/>
    </source>
</evidence>
<feature type="compositionally biased region" description="Basic and acidic residues" evidence="1">
    <location>
        <begin position="124"/>
        <end position="135"/>
    </location>
</feature>
<dbReference type="GO" id="GO:0004803">
    <property type="term" value="F:transposase activity"/>
    <property type="evidence" value="ECO:0007669"/>
    <property type="project" value="TreeGrafter"/>
</dbReference>
<dbReference type="PANTHER" id="PTHR10948">
    <property type="entry name" value="TRANSPOSASE"/>
    <property type="match status" value="1"/>
</dbReference>
<gene>
    <name evidence="3" type="ORF">EV646_1011235</name>
</gene>
<dbReference type="GO" id="GO:0032196">
    <property type="term" value="P:transposition"/>
    <property type="evidence" value="ECO:0007669"/>
    <property type="project" value="TreeGrafter"/>
</dbReference>
<accession>A0A4R2J6S5</accession>
<dbReference type="AlphaFoldDB" id="A0A4R2J6S5"/>
<sequence>MGARGGRPRLPVELEYGFWRAVRAGLGVEEAAAAAGVSHTKGLEWFGDRGGVMPSVTAGQRRRCLSFAEREEIALLKAADKGVREIARCLGRDPGTISRELNRVPHTNDHRRRVYRASTAQEDADGKARRPKEAKLATNLALRREVQ</sequence>
<evidence type="ECO:0000256" key="1">
    <source>
        <dbReference type="SAM" id="MobiDB-lite"/>
    </source>
</evidence>
<evidence type="ECO:0000259" key="2">
    <source>
        <dbReference type="Pfam" id="PF13936"/>
    </source>
</evidence>
<dbReference type="RefSeq" id="WP_132144670.1">
    <property type="nucleotide sequence ID" value="NZ_SLWR01000001.1"/>
</dbReference>
<dbReference type="EMBL" id="SLWR01000001">
    <property type="protein sequence ID" value="TCO52236.1"/>
    <property type="molecule type" value="Genomic_DNA"/>
</dbReference>
<dbReference type="Proteomes" id="UP000295573">
    <property type="component" value="Unassembled WGS sequence"/>
</dbReference>
<feature type="non-terminal residue" evidence="3">
    <location>
        <position position="147"/>
    </location>
</feature>
<reference evidence="3 4" key="1">
    <citation type="journal article" date="2015" name="Stand. Genomic Sci.">
        <title>Genomic Encyclopedia of Bacterial and Archaeal Type Strains, Phase III: the genomes of soil and plant-associated and newly described type strains.</title>
        <authorList>
            <person name="Whitman W.B."/>
            <person name="Woyke T."/>
            <person name="Klenk H.P."/>
            <person name="Zhou Y."/>
            <person name="Lilburn T.G."/>
            <person name="Beck B.J."/>
            <person name="De Vos P."/>
            <person name="Vandamme P."/>
            <person name="Eisen J.A."/>
            <person name="Garrity G."/>
            <person name="Hugenholtz P."/>
            <person name="Kyrpides N.C."/>
        </authorList>
    </citation>
    <scope>NUCLEOTIDE SEQUENCE [LARGE SCALE GENOMIC DNA]</scope>
    <source>
        <strain evidence="3 4">VKM Ac-2541</strain>
    </source>
</reference>
<keyword evidence="4" id="KW-1185">Reference proteome</keyword>
<feature type="region of interest" description="Disordered" evidence="1">
    <location>
        <begin position="99"/>
        <end position="147"/>
    </location>
</feature>
<dbReference type="GO" id="GO:0005829">
    <property type="term" value="C:cytosol"/>
    <property type="evidence" value="ECO:0007669"/>
    <property type="project" value="TreeGrafter"/>
</dbReference>
<proteinExistence type="predicted"/>
<dbReference type="Pfam" id="PF13936">
    <property type="entry name" value="HTH_38"/>
    <property type="match status" value="1"/>
</dbReference>
<feature type="domain" description="Transposase IS30-like HTH" evidence="2">
    <location>
        <begin position="62"/>
        <end position="103"/>
    </location>
</feature>